<evidence type="ECO:0000313" key="9">
    <source>
        <dbReference type="EMBL" id="EAE4940634.1"/>
    </source>
</evidence>
<dbReference type="Proteomes" id="UP000344343">
    <property type="component" value="Unassembled WGS sequence"/>
</dbReference>
<evidence type="ECO:0000313" key="27">
    <source>
        <dbReference type="EMBL" id="EDH0916422.1"/>
    </source>
</evidence>
<evidence type="ECO:0000313" key="24">
    <source>
        <dbReference type="EMBL" id="ECK9838402.1"/>
    </source>
</evidence>
<dbReference type="Proteomes" id="UP000478704">
    <property type="component" value="Unassembled WGS sequence"/>
</dbReference>
<dbReference type="AlphaFoldDB" id="A0A5L9YT73"/>
<evidence type="ECO:0000313" key="43">
    <source>
        <dbReference type="Proteomes" id="UP000389283"/>
    </source>
</evidence>
<evidence type="ECO:0000313" key="7">
    <source>
        <dbReference type="EMBL" id="EAD8144671.1"/>
    </source>
</evidence>
<evidence type="ECO:0000313" key="52">
    <source>
        <dbReference type="Proteomes" id="UP000478945"/>
    </source>
</evidence>
<evidence type="ECO:0000313" key="26">
    <source>
        <dbReference type="EMBL" id="ECY6544787.1"/>
    </source>
</evidence>
<dbReference type="EMBL" id="AABBAW010000001">
    <property type="protein sequence ID" value="EAG2514174.1"/>
    <property type="molecule type" value="Genomic_DNA"/>
</dbReference>
<evidence type="ECO:0000313" key="16">
    <source>
        <dbReference type="EMBL" id="EAH0252742.1"/>
    </source>
</evidence>
<dbReference type="EMBL" id="AAIAJJ010000002">
    <property type="protein sequence ID" value="ECC1555820.1"/>
    <property type="molecule type" value="Genomic_DNA"/>
</dbReference>
<gene>
    <name evidence="8" type="ORF">ART25_10230</name>
    <name evidence="12" type="ORF">B1N52_03305</name>
    <name evidence="11" type="ORF">B1S26_10845</name>
    <name evidence="13" type="ORF">B5K54_12955</name>
    <name evidence="10" type="ORF">BCZ21_02380</name>
    <name evidence="33" type="ORF">BES38_05355</name>
    <name evidence="7" type="ORF">CD20_01160</name>
    <name evidence="17" type="ORF">D4271_07790</name>
    <name evidence="14" type="ORF">D4C60_09055</name>
    <name evidence="15" type="ORF">D4D89_08995</name>
    <name evidence="16" type="ORF">D4U23_10110</name>
    <name evidence="18" type="ORF">D5M70_07925</name>
    <name evidence="2" type="ORF">DU018_04605</name>
    <name evidence="32" type="ORF">DYZ50_00203</name>
    <name evidence="1" type="ORF">E0I39_09060</name>
    <name evidence="9" type="ORF">E1W56_01040</name>
    <name evidence="6" type="ORF">EX365_15620</name>
    <name evidence="5" type="ORF">EXZ73_03865</name>
    <name evidence="26" type="ORF">F6436_10620</name>
    <name evidence="19" type="ORF">FA835_07945</name>
    <name evidence="24" type="ORF">FJL26_08670</name>
    <name evidence="25" type="ORF">FJU19_08900</name>
    <name evidence="21" type="ORF">FLQ97_10015</name>
    <name evidence="20" type="ORF">FLR03_01760</name>
    <name evidence="22" type="ORF">FNX40_03260</name>
    <name evidence="23" type="ORF">FQS14_09185</name>
    <name evidence="30" type="ORF">G3O21_001760</name>
    <name evidence="27" type="ORF">GCV82_14895</name>
    <name evidence="29" type="ORF">GJW51_14885</name>
    <name evidence="28" type="ORF">GQG13_00985</name>
    <name evidence="31" type="ORF">GYP27_07345</name>
    <name evidence="3" type="ORF">QD52_03110</name>
    <name evidence="4" type="ORF">UI29_03135</name>
</gene>
<dbReference type="Proteomes" id="UP000423131">
    <property type="component" value="Unassembled WGS sequence"/>
</dbReference>
<dbReference type="Proteomes" id="UP000529135">
    <property type="component" value="Unassembled WGS sequence"/>
</dbReference>
<dbReference type="Proteomes" id="UP000398321">
    <property type="component" value="Unassembled WGS sequence"/>
</dbReference>
<dbReference type="Proteomes" id="UP000413786">
    <property type="component" value="Unassembled WGS sequence"/>
</dbReference>
<evidence type="ECO:0000313" key="54">
    <source>
        <dbReference type="Proteomes" id="UP000517258"/>
    </source>
</evidence>
<evidence type="ECO:0000313" key="13">
    <source>
        <dbReference type="EMBL" id="EAG2998196.1"/>
    </source>
</evidence>
<dbReference type="Proteomes" id="UP000403352">
    <property type="component" value="Unassembled WGS sequence"/>
</dbReference>
<dbReference type="EMBL" id="DAAHYZ010000004">
    <property type="protein sequence ID" value="HAB7721787.1"/>
    <property type="molecule type" value="Genomic_DNA"/>
</dbReference>
<dbReference type="EMBL" id="AAAQQZ010000005">
    <property type="protein sequence ID" value="EAE1339282.1"/>
    <property type="molecule type" value="Genomic_DNA"/>
</dbReference>
<dbReference type="EMBL" id="AAHZFN010000002">
    <property type="protein sequence ID" value="ECB9472398.1"/>
    <property type="molecule type" value="Genomic_DNA"/>
</dbReference>
<evidence type="ECO:0000313" key="1">
    <source>
        <dbReference type="EMBL" id="EAC4483038.1"/>
    </source>
</evidence>
<accession>A0A5L9YT73</accession>
<dbReference type="EMBL" id="AAANYR010000014">
    <property type="protein sequence ID" value="EAD5787976.1"/>
    <property type="molecule type" value="Genomic_DNA"/>
</dbReference>
<evidence type="ECO:0000313" key="38">
    <source>
        <dbReference type="Proteomes" id="UP000345329"/>
    </source>
</evidence>
<evidence type="ECO:0000313" key="29">
    <source>
        <dbReference type="EMBL" id="EDN9837949.1"/>
    </source>
</evidence>
<dbReference type="Proteomes" id="UP000410967">
    <property type="component" value="Unassembled WGS sequence"/>
</dbReference>
<evidence type="ECO:0000313" key="39">
    <source>
        <dbReference type="Proteomes" id="UP000364988"/>
    </source>
</evidence>
<name>A0A5L9YT73_LISMN</name>
<evidence type="ECO:0000313" key="50">
    <source>
        <dbReference type="Proteomes" id="UP000467347"/>
    </source>
</evidence>
<evidence type="ECO:0000313" key="37">
    <source>
        <dbReference type="Proteomes" id="UP000344343"/>
    </source>
</evidence>
<evidence type="ECO:0000313" key="59">
    <source>
        <dbReference type="Proteomes" id="UP000549379"/>
    </source>
</evidence>
<dbReference type="EMBL" id="AANCRK010000001">
    <property type="protein sequence ID" value="EDN7713692.1"/>
    <property type="molecule type" value="Genomic_DNA"/>
</dbReference>
<evidence type="ECO:0000313" key="34">
    <source>
        <dbReference type="Proteomes" id="UP000285054"/>
    </source>
</evidence>
<dbReference type="EMBL" id="AAAPCR010000001">
    <property type="protein sequence ID" value="EAD8144671.1"/>
    <property type="molecule type" value="Genomic_DNA"/>
</dbReference>
<evidence type="ECO:0000313" key="30">
    <source>
        <dbReference type="EMBL" id="EDP8514336.1"/>
    </source>
</evidence>
<evidence type="ECO:0000313" key="4">
    <source>
        <dbReference type="EMBL" id="EAD3791766.1"/>
    </source>
</evidence>
<dbReference type="Proteomes" id="UP000566597">
    <property type="component" value="Unassembled WGS sequence"/>
</dbReference>
<evidence type="ECO:0000313" key="6">
    <source>
        <dbReference type="EMBL" id="EAD5787976.1"/>
    </source>
</evidence>
<dbReference type="EMBL" id="AANPAU010000006">
    <property type="protein sequence ID" value="EDP8514336.1"/>
    <property type="molecule type" value="Genomic_DNA"/>
</dbReference>
<dbReference type="InterPro" id="IPR021146">
    <property type="entry name" value="Phage_gp6-like_head-tail"/>
</dbReference>
<dbReference type="Proteomes" id="UP000455569">
    <property type="component" value="Unassembled WGS sequence"/>
</dbReference>
<reference evidence="24 52" key="4">
    <citation type="submission" date="2019-06" db="EMBL/GenBank/DDBJ databases">
        <authorList>
            <person name="Ashton P.M."/>
            <person name="Dallman T."/>
            <person name="Nair S."/>
            <person name="De Pinna E."/>
            <person name="Peters T."/>
            <person name="Grant K."/>
        </authorList>
    </citation>
    <scope>NUCLEOTIDE SEQUENCE</scope>
    <source>
        <strain evidence="16 60">406731</strain>
        <strain evidence="14 58">429821</strain>
        <strain evidence="17 55">562417</strain>
        <strain evidence="18 57">562428</strain>
        <strain evidence="15 54">563356</strain>
        <strain evidence="1 47">688377</strain>
        <strain evidence="24">758776</strain>
        <strain evidence="25 52">760311</strain>
        <strain evidence="23">779227</strain>
        <strain evidence="9">RL15000286</strain>
    </source>
</reference>
<dbReference type="Proteomes" id="UP000376505">
    <property type="component" value="Unassembled WGS sequence"/>
</dbReference>
<proteinExistence type="predicted"/>
<evidence type="ECO:0000313" key="15">
    <source>
        <dbReference type="EMBL" id="EAH0218451.1"/>
    </source>
</evidence>
<evidence type="ECO:0000313" key="49">
    <source>
        <dbReference type="Proteomes" id="UP000455569"/>
    </source>
</evidence>
<dbReference type="EMBL" id="AAAMZD010000001">
    <property type="protein sequence ID" value="EAD3791766.1"/>
    <property type="molecule type" value="Genomic_DNA"/>
</dbReference>
<dbReference type="Pfam" id="PF05135">
    <property type="entry name" value="Phage_connect_1"/>
    <property type="match status" value="1"/>
</dbReference>
<evidence type="ECO:0000313" key="33">
    <source>
        <dbReference type="EMBL" id="UUJ80640.1"/>
    </source>
</evidence>
<evidence type="ECO:0000313" key="46">
    <source>
        <dbReference type="Proteomes" id="UP000410967"/>
    </source>
</evidence>
<evidence type="ECO:0000313" key="35">
    <source>
        <dbReference type="Proteomes" id="UP000331186"/>
    </source>
</evidence>
<dbReference type="Proteomes" id="UP000548826">
    <property type="component" value="Unassembled WGS sequence"/>
</dbReference>
<dbReference type="Proteomes" id="UP000393182">
    <property type="component" value="Unassembled WGS sequence"/>
</dbReference>
<dbReference type="Proteomes" id="UP000525850">
    <property type="component" value="Unassembled WGS sequence"/>
</dbReference>
<evidence type="ECO:0000313" key="36">
    <source>
        <dbReference type="Proteomes" id="UP000337746"/>
    </source>
</evidence>
<evidence type="ECO:0000313" key="8">
    <source>
        <dbReference type="EMBL" id="EAE1339282.1"/>
    </source>
</evidence>
<dbReference type="EMBL" id="AAJEGI010000005">
    <property type="protein sequence ID" value="ECK9838402.1"/>
    <property type="molecule type" value="Genomic_DNA"/>
</dbReference>
<dbReference type="Proteomes" id="UP000364988">
    <property type="component" value="Unassembled WGS sequence"/>
</dbReference>
<dbReference type="EMBL" id="AABAYG010000005">
    <property type="protein sequence ID" value="EAG2245899.1"/>
    <property type="molecule type" value="Genomic_DNA"/>
</dbReference>
<evidence type="ECO:0000313" key="53">
    <source>
        <dbReference type="Proteomes" id="UP000481141"/>
    </source>
</evidence>
<evidence type="ECO:0000313" key="11">
    <source>
        <dbReference type="EMBL" id="EAG2245899.1"/>
    </source>
</evidence>
<evidence type="ECO:0000313" key="28">
    <source>
        <dbReference type="EMBL" id="EDN7713692.1"/>
    </source>
</evidence>
<dbReference type="EMBL" id="AAANYN010000004">
    <property type="protein sequence ID" value="EAD5773422.1"/>
    <property type="molecule type" value="Genomic_DNA"/>
</dbReference>
<dbReference type="Proteomes" id="UP000517258">
    <property type="component" value="Unassembled WGS sequence"/>
</dbReference>
<reference evidence="31" key="2">
    <citation type="journal article" date="2018" name="Genome Biol.">
        <title>SKESA: strategic k-mer extension for scrupulous assemblies.</title>
        <authorList>
            <person name="Souvorov A."/>
            <person name="Agarwala R."/>
            <person name="Lipman D.J."/>
        </authorList>
    </citation>
    <scope>NUCLEOTIDE SEQUENCE [LARGE SCALE GENOMIC DNA]</scope>
    <source>
        <strain evidence="31">CFIAFB20140010</strain>
    </source>
</reference>
<sequence>MTNEHKTRIDLATAKEHLKLEHDEDDSIIQNIYLPAAEQEIVGAVTLEYESPFFDDNAVFKIATLLLLSSNYENRKATSLQKQNEVPFALISYIQRLRGDYKKWTLKNSQIE</sequence>
<reference evidence="36 38" key="3">
    <citation type="submission" date="2018-06" db="EMBL/GenBank/DDBJ databases">
        <authorList>
            <consortium name="GenomeTrakr: Next Generation Sequencing Network for Food Pathogen Tracability"/>
        </authorList>
    </citation>
    <scope>NUCLEOTIDE SEQUENCE [LARGE SCALE GENOMIC DNA]</scope>
    <source>
        <strain evidence="13 59">10B02965A-1</strain>
        <strain evidence="28 49">CFSAN102901</strain>
        <strain evidence="8 42">FDA00006494</strain>
        <strain evidence="3 45">FDA00008584</strain>
        <strain evidence="11">FDA00011243</strain>
        <strain evidence="2 35">FDA00013332</strain>
        <strain evidence="6 37">FDA00013853</strain>
        <strain evidence="20 48">FDA00014336</strain>
        <strain evidence="22 43">FDA00014370</strain>
        <strain evidence="21 44">FDA00014392</strain>
        <strain evidence="27">FDA00014739</strain>
        <strain evidence="30">FDA00015054</strain>
        <strain evidence="51">FDA1090798-S029-001</strain>
        <strain evidence="53">FDA956581-098-004</strain>
        <strain evidence="12 56">FDA960927-006-004</strain>
        <strain evidence="10 36">FLAG-54356</strain>
        <strain evidence="5 41">FSIS31901579</strain>
        <strain evidence="7 40">NYAG13B12507-5</strain>
        <strain evidence="29 50">OSF101448</strain>
        <strain evidence="4 38">VA-WGS-00405</strain>
    </source>
</reference>
<evidence type="ECO:0000313" key="48">
    <source>
        <dbReference type="Proteomes" id="UP000423131"/>
    </source>
</evidence>
<dbReference type="EMBL" id="AABGFX010000005">
    <property type="protein sequence ID" value="EAH3127230.1"/>
    <property type="molecule type" value="Genomic_DNA"/>
</dbReference>
<evidence type="ECO:0000313" key="51">
    <source>
        <dbReference type="Proteomes" id="UP000478704"/>
    </source>
</evidence>
<evidence type="ECO:0000313" key="18">
    <source>
        <dbReference type="EMBL" id="EAH3127230.1"/>
    </source>
</evidence>
<dbReference type="EMBL" id="AAAIJX010000005">
    <property type="protein sequence ID" value="EAC4483038.1"/>
    <property type="molecule type" value="Genomic_DNA"/>
</dbReference>
<evidence type="ECO:0000313" key="14">
    <source>
        <dbReference type="EMBL" id="EAG9857139.1"/>
    </source>
</evidence>
<dbReference type="EMBL" id="AAHZFY010000022">
    <property type="protein sequence ID" value="ECB9514072.1"/>
    <property type="molecule type" value="Genomic_DNA"/>
</dbReference>
<protein>
    <submittedName>
        <fullName evidence="24 33">Head-tail connector protein</fullName>
    </submittedName>
</protein>
<dbReference type="Proteomes" id="UP000193519">
    <property type="component" value="Chromosome"/>
</dbReference>
<dbReference type="CDD" id="cd08054">
    <property type="entry name" value="gp6"/>
    <property type="match status" value="1"/>
</dbReference>
<evidence type="ECO:0000313" key="31">
    <source>
        <dbReference type="EMBL" id="HAB7721787.1"/>
    </source>
</evidence>
<dbReference type="EMBL" id="AABFMV010000005">
    <property type="protein sequence ID" value="EAH1615306.1"/>
    <property type="molecule type" value="Genomic_DNA"/>
</dbReference>
<dbReference type="Proteomes" id="UP000525068">
    <property type="component" value="Unassembled WGS sequence"/>
</dbReference>
<evidence type="ECO:0000313" key="41">
    <source>
        <dbReference type="Proteomes" id="UP000376505"/>
    </source>
</evidence>
<dbReference type="Proteomes" id="UP000345329">
    <property type="component" value="Unassembled WGS sequence"/>
</dbReference>
<dbReference type="EMBL" id="AAASLB010000001">
    <property type="protein sequence ID" value="EAE4940634.1"/>
    <property type="molecule type" value="Genomic_DNA"/>
</dbReference>
<dbReference type="InterPro" id="IPR006450">
    <property type="entry name" value="Phage_HK97_gp6-like"/>
</dbReference>
<dbReference type="Gene3D" id="1.10.3230.30">
    <property type="entry name" value="Phage gp6-like head-tail connector protein"/>
    <property type="match status" value="1"/>
</dbReference>
<dbReference type="Proteomes" id="UP000840569">
    <property type="component" value="Unassembled WGS sequence"/>
</dbReference>
<evidence type="ECO:0000313" key="57">
    <source>
        <dbReference type="Proteomes" id="UP000529135"/>
    </source>
</evidence>
<dbReference type="EMBL" id="CP098507">
    <property type="protein sequence ID" value="UUJ80640.1"/>
    <property type="molecule type" value="Genomic_DNA"/>
</dbReference>
<dbReference type="EMBL" id="AANDSR010000017">
    <property type="protein sequence ID" value="EDN9837949.1"/>
    <property type="molecule type" value="Genomic_DNA"/>
</dbReference>
<dbReference type="RefSeq" id="WP_012951326.1">
    <property type="nucleotide sequence ID" value="NZ_CADFZX010000045.1"/>
</dbReference>
<evidence type="ECO:0000313" key="2">
    <source>
        <dbReference type="EMBL" id="EAC6547647.1"/>
    </source>
</evidence>
<evidence type="ECO:0000313" key="32">
    <source>
        <dbReference type="EMBL" id="RJZ24197.1"/>
    </source>
</evidence>
<reference evidence="31" key="6">
    <citation type="submission" date="2020-01" db="EMBL/GenBank/DDBJ databases">
        <authorList>
            <consortium name="NCBI Pathogen Detection Project"/>
        </authorList>
    </citation>
    <scope>NUCLEOTIDE SEQUENCE</scope>
    <source>
        <strain evidence="31">CFIAFB20140010</strain>
    </source>
</reference>
<dbReference type="EMBL" id="AAJAIW010000015">
    <property type="protein sequence ID" value="ECK0312404.1"/>
    <property type="molecule type" value="Genomic_DNA"/>
</dbReference>
<dbReference type="Proteomes" id="UP000379076">
    <property type="component" value="Unassembled WGS sequence"/>
</dbReference>
<dbReference type="EMBL" id="AABEVI010000005">
    <property type="protein sequence ID" value="EAH0218451.1"/>
    <property type="molecule type" value="Genomic_DNA"/>
</dbReference>
<evidence type="ECO:0000313" key="19">
    <source>
        <dbReference type="EMBL" id="EAK9317028.1"/>
    </source>
</evidence>
<dbReference type="EMBL" id="AABAWE010000001">
    <property type="protein sequence ID" value="EAG2086089.1"/>
    <property type="molecule type" value="Genomic_DNA"/>
</dbReference>
<evidence type="ECO:0000313" key="60">
    <source>
        <dbReference type="Proteomes" id="UP000566597"/>
    </source>
</evidence>
<evidence type="ECO:0000313" key="45">
    <source>
        <dbReference type="Proteomes" id="UP000403352"/>
    </source>
</evidence>
<evidence type="ECO:0000313" key="10">
    <source>
        <dbReference type="EMBL" id="EAG2086089.1"/>
    </source>
</evidence>
<evidence type="ECO:0000313" key="58">
    <source>
        <dbReference type="Proteomes" id="UP000548826"/>
    </source>
</evidence>
<dbReference type="Proteomes" id="UP000371553">
    <property type="component" value="Unassembled WGS sequence"/>
</dbReference>
<dbReference type="Proteomes" id="UP000389283">
    <property type="component" value="Unassembled WGS sequence"/>
</dbReference>
<evidence type="ECO:0000313" key="40">
    <source>
        <dbReference type="Proteomes" id="UP000371553"/>
    </source>
</evidence>
<evidence type="ECO:0000313" key="12">
    <source>
        <dbReference type="EMBL" id="EAG2514174.1"/>
    </source>
</evidence>
<evidence type="ECO:0000313" key="56">
    <source>
        <dbReference type="Proteomes" id="UP000525850"/>
    </source>
</evidence>
<dbReference type="Proteomes" id="UP000467347">
    <property type="component" value="Unassembled WGS sequence"/>
</dbReference>
<evidence type="ECO:0000313" key="44">
    <source>
        <dbReference type="Proteomes" id="UP000398321"/>
    </source>
</evidence>
<dbReference type="Proteomes" id="UP000481141">
    <property type="component" value="Unassembled WGS sequence"/>
</dbReference>
<evidence type="ECO:0000313" key="25">
    <source>
        <dbReference type="EMBL" id="ECL0131211.1"/>
    </source>
</evidence>
<evidence type="ECO:0000313" key="22">
    <source>
        <dbReference type="EMBL" id="ECC1555820.1"/>
    </source>
</evidence>
<dbReference type="Proteomes" id="UP000331186">
    <property type="component" value="Unassembled WGS sequence"/>
</dbReference>
<dbReference type="EMBL" id="AAAJKI010000008">
    <property type="protein sequence ID" value="EAC6547647.1"/>
    <property type="molecule type" value="Genomic_DNA"/>
</dbReference>
<dbReference type="Proteomes" id="UP000337746">
    <property type="component" value="Unassembled WGS sequence"/>
</dbReference>
<dbReference type="EMBL" id="AALEDS010000010">
    <property type="protein sequence ID" value="ECY6544787.1"/>
    <property type="molecule type" value="Genomic_DNA"/>
</dbReference>
<evidence type="ECO:0000313" key="17">
    <source>
        <dbReference type="EMBL" id="EAH1615306.1"/>
    </source>
</evidence>
<organism evidence="24">
    <name type="scientific">Listeria monocytogenes</name>
    <dbReference type="NCBI Taxonomy" id="1639"/>
    <lineage>
        <taxon>Bacteria</taxon>
        <taxon>Bacillati</taxon>
        <taxon>Bacillota</taxon>
        <taxon>Bacilli</taxon>
        <taxon>Bacillales</taxon>
        <taxon>Listeriaceae</taxon>
        <taxon>Listeria</taxon>
    </lineage>
</organism>
<evidence type="ECO:0000313" key="20">
    <source>
        <dbReference type="EMBL" id="ECB9472398.1"/>
    </source>
</evidence>
<dbReference type="EMBL" id="QXKO01000001">
    <property type="protein sequence ID" value="RJZ24197.1"/>
    <property type="molecule type" value="Genomic_DNA"/>
</dbReference>
<dbReference type="NCBIfam" id="TIGR01560">
    <property type="entry name" value="put_DNA_pack"/>
    <property type="match status" value="1"/>
</dbReference>
<reference evidence="26 39" key="5">
    <citation type="submission" date="2019-09" db="EMBL/GenBank/DDBJ databases">
        <authorList>
            <consortium name="GenomeTrakr network: Whole genome sequencing for foodborne pathogen traceback"/>
        </authorList>
    </citation>
    <scope>NUCLEOTIDE SEQUENCE [LARGE SCALE GENOMIC DNA]</scope>
    <source>
        <strain evidence="26 39">FLAG-55987</strain>
        <strain evidence="19 46">PHLUSALM00088</strain>
    </source>
</reference>
<evidence type="ECO:0000313" key="3">
    <source>
        <dbReference type="EMBL" id="EAD1184068.1"/>
    </source>
</evidence>
<evidence type="ECO:0000313" key="5">
    <source>
        <dbReference type="EMBL" id="EAD5773422.1"/>
    </source>
</evidence>
<dbReference type="Proteomes" id="UP000549379">
    <property type="component" value="Unassembled WGS sequence"/>
</dbReference>
<evidence type="ECO:0000313" key="23">
    <source>
        <dbReference type="EMBL" id="ECK0312404.1"/>
    </source>
</evidence>
<evidence type="ECO:0000313" key="47">
    <source>
        <dbReference type="Proteomes" id="UP000413786"/>
    </source>
</evidence>
<dbReference type="EMBL" id="AABEVT010000005">
    <property type="protein sequence ID" value="EAH0252742.1"/>
    <property type="molecule type" value="Genomic_DNA"/>
</dbReference>
<evidence type="ECO:0000313" key="21">
    <source>
        <dbReference type="EMBL" id="ECB9514072.1"/>
    </source>
</evidence>
<dbReference type="EMBL" id="AABEQV010000005">
    <property type="protein sequence ID" value="EAG9857139.1"/>
    <property type="molecule type" value="Genomic_DNA"/>
</dbReference>
<reference evidence="32 34" key="1">
    <citation type="journal article" date="2018" name="BMC Genomics">
        <title>Genes significantly associated with lineage II food isolates of Listeria monocytogenes.</title>
        <authorList>
            <person name="Pirone-Davies C."/>
            <person name="Chen Y."/>
            <person name="Pightling A."/>
            <person name="Ryan G."/>
            <person name="Wang Y."/>
            <person name="Yao K."/>
            <person name="Hoffmann M."/>
            <person name="Allard M.W."/>
        </authorList>
    </citation>
    <scope>NUCLEOTIDE SEQUENCE [LARGE SCALE GENOMIC DNA]</scope>
    <source>
        <strain evidence="32 34">PNUSAL000190</strain>
    </source>
</reference>
<dbReference type="EMBL" id="AAALRN010000001">
    <property type="protein sequence ID" value="EAD1184068.1"/>
    <property type="molecule type" value="Genomic_DNA"/>
</dbReference>
<dbReference type="EMBL" id="AAMGIV010000029">
    <property type="protein sequence ID" value="EDH0916422.1"/>
    <property type="molecule type" value="Genomic_DNA"/>
</dbReference>
<reference evidence="33" key="7">
    <citation type="submission" date="2022-06" db="EMBL/GenBank/DDBJ databases">
        <title>Complete genomes of Listeria monocytogenes strains L58-55 and 6179.</title>
        <authorList>
            <person name="Schmitz-Esser S."/>
            <person name="Tibbs-Cortes B.W."/>
        </authorList>
    </citation>
    <scope>NUCLEOTIDE SEQUENCE</scope>
    <source>
        <strain evidence="33">L58-55</strain>
    </source>
</reference>
<dbReference type="EMBL" id="AAJEKY010000005">
    <property type="protein sequence ID" value="ECL0131211.1"/>
    <property type="molecule type" value="Genomic_DNA"/>
</dbReference>
<dbReference type="EMBL" id="AABBHO010000047">
    <property type="protein sequence ID" value="EAG2998196.1"/>
    <property type="molecule type" value="Genomic_DNA"/>
</dbReference>
<dbReference type="Proteomes" id="UP000478945">
    <property type="component" value="Unassembled WGS sequence"/>
</dbReference>
<evidence type="ECO:0000313" key="42">
    <source>
        <dbReference type="Proteomes" id="UP000379076"/>
    </source>
</evidence>
<dbReference type="Proteomes" id="UP000285054">
    <property type="component" value="Unassembled WGS sequence"/>
</dbReference>
<evidence type="ECO:0000313" key="55">
    <source>
        <dbReference type="Proteomes" id="UP000525068"/>
    </source>
</evidence>
<dbReference type="EMBL" id="AACKDQ010000015">
    <property type="protein sequence ID" value="EAK9317028.1"/>
    <property type="molecule type" value="Genomic_DNA"/>
</dbReference>